<reference evidence="1 2" key="1">
    <citation type="journal article" date="2011" name="Science">
        <title>The Selaginella genome identifies genetic changes associated with the evolution of vascular plants.</title>
        <authorList>
            <person name="Banks J.A."/>
            <person name="Nishiyama T."/>
            <person name="Hasebe M."/>
            <person name="Bowman J.L."/>
            <person name="Gribskov M."/>
            <person name="dePamphilis C."/>
            <person name="Albert V.A."/>
            <person name="Aono N."/>
            <person name="Aoyama T."/>
            <person name="Ambrose B.A."/>
            <person name="Ashton N.W."/>
            <person name="Axtell M.J."/>
            <person name="Barker E."/>
            <person name="Barker M.S."/>
            <person name="Bennetzen J.L."/>
            <person name="Bonawitz N.D."/>
            <person name="Chapple C."/>
            <person name="Cheng C."/>
            <person name="Correa L.G."/>
            <person name="Dacre M."/>
            <person name="DeBarry J."/>
            <person name="Dreyer I."/>
            <person name="Elias M."/>
            <person name="Engstrom E.M."/>
            <person name="Estelle M."/>
            <person name="Feng L."/>
            <person name="Finet C."/>
            <person name="Floyd S.K."/>
            <person name="Frommer W.B."/>
            <person name="Fujita T."/>
            <person name="Gramzow L."/>
            <person name="Gutensohn M."/>
            <person name="Harholt J."/>
            <person name="Hattori M."/>
            <person name="Heyl A."/>
            <person name="Hirai T."/>
            <person name="Hiwatashi Y."/>
            <person name="Ishikawa M."/>
            <person name="Iwata M."/>
            <person name="Karol K.G."/>
            <person name="Koehler B."/>
            <person name="Kolukisaoglu U."/>
            <person name="Kubo M."/>
            <person name="Kurata T."/>
            <person name="Lalonde S."/>
            <person name="Li K."/>
            <person name="Li Y."/>
            <person name="Litt A."/>
            <person name="Lyons E."/>
            <person name="Manning G."/>
            <person name="Maruyama T."/>
            <person name="Michael T.P."/>
            <person name="Mikami K."/>
            <person name="Miyazaki S."/>
            <person name="Morinaga S."/>
            <person name="Murata T."/>
            <person name="Mueller-Roeber B."/>
            <person name="Nelson D.R."/>
            <person name="Obara M."/>
            <person name="Oguri Y."/>
            <person name="Olmstead R.G."/>
            <person name="Onodera N."/>
            <person name="Petersen B.L."/>
            <person name="Pils B."/>
            <person name="Prigge M."/>
            <person name="Rensing S.A."/>
            <person name="Riano-Pachon D.M."/>
            <person name="Roberts A.W."/>
            <person name="Sato Y."/>
            <person name="Scheller H.V."/>
            <person name="Schulz B."/>
            <person name="Schulz C."/>
            <person name="Shakirov E.V."/>
            <person name="Shibagaki N."/>
            <person name="Shinohara N."/>
            <person name="Shippen D.E."/>
            <person name="Soerensen I."/>
            <person name="Sotooka R."/>
            <person name="Sugimoto N."/>
            <person name="Sugita M."/>
            <person name="Sumikawa N."/>
            <person name="Tanurdzic M."/>
            <person name="Theissen G."/>
            <person name="Ulvskov P."/>
            <person name="Wakazuki S."/>
            <person name="Weng J.K."/>
            <person name="Willats W.W."/>
            <person name="Wipf D."/>
            <person name="Wolf P.G."/>
            <person name="Yang L."/>
            <person name="Zimmer A.D."/>
            <person name="Zhu Q."/>
            <person name="Mitros T."/>
            <person name="Hellsten U."/>
            <person name="Loque D."/>
            <person name="Otillar R."/>
            <person name="Salamov A."/>
            <person name="Schmutz J."/>
            <person name="Shapiro H."/>
            <person name="Lindquist E."/>
            <person name="Lucas S."/>
            <person name="Rokhsar D."/>
            <person name="Grigoriev I.V."/>
        </authorList>
    </citation>
    <scope>NUCLEOTIDE SEQUENCE [LARGE SCALE GENOMIC DNA]</scope>
</reference>
<evidence type="ECO:0000313" key="2">
    <source>
        <dbReference type="Proteomes" id="UP000001514"/>
    </source>
</evidence>
<evidence type="ECO:0000313" key="1">
    <source>
        <dbReference type="EMBL" id="EFJ05862.1"/>
    </source>
</evidence>
<dbReference type="Proteomes" id="UP000001514">
    <property type="component" value="Unassembled WGS sequence"/>
</dbReference>
<dbReference type="Gramene" id="EFJ05862">
    <property type="protein sequence ID" value="EFJ05862"/>
    <property type="gene ID" value="SELMODRAFT_431160"/>
</dbReference>
<name>D8TBQ4_SELML</name>
<protein>
    <submittedName>
        <fullName evidence="1">Uncharacterized protein</fullName>
    </submittedName>
</protein>
<keyword evidence="2" id="KW-1185">Reference proteome</keyword>
<dbReference type="HOGENOM" id="CLU_875503_0_0_1"/>
<dbReference type="InParanoid" id="D8TBQ4"/>
<organism evidence="2">
    <name type="scientific">Selaginella moellendorffii</name>
    <name type="common">Spikemoss</name>
    <dbReference type="NCBI Taxonomy" id="88036"/>
    <lineage>
        <taxon>Eukaryota</taxon>
        <taxon>Viridiplantae</taxon>
        <taxon>Streptophyta</taxon>
        <taxon>Embryophyta</taxon>
        <taxon>Tracheophyta</taxon>
        <taxon>Lycopodiopsida</taxon>
        <taxon>Selaginellales</taxon>
        <taxon>Selaginellaceae</taxon>
        <taxon>Selaginella</taxon>
    </lineage>
</organism>
<proteinExistence type="predicted"/>
<sequence>MECYFVSTSNLYQELEILVDLEQAEDEKVPGIIKQSHEDLDFFFVHITNSFLPCGPPCCKSEQVLTGGFTEVSIYAQFHMSYDHPVRDPEQGKPLRMPKPSTEMAKSITKLTESGLGTRFSTRSDTARARQVFASMPDWERSLWTWLLRQLAKRKPVLDRGVEHNYLPVRIPQQAKELFDAADERDGVSWTAVIAALSPPGGDVLAGLGFERSNVRQTLLRGIRELFLQEDIVHMVLIGSHELLWNFNLPSVMGATFWEGGNRNYYKFIWDTPSSNNLYVVWKSHTEIHRLSHAHHPPTPKMTATHVSPSQHCVPFGR</sequence>
<accession>D8TBQ4</accession>
<gene>
    <name evidence="1" type="ORF">SELMODRAFT_431160</name>
</gene>
<dbReference type="AlphaFoldDB" id="D8TBQ4"/>
<dbReference type="EMBL" id="GL377712">
    <property type="protein sequence ID" value="EFJ05862.1"/>
    <property type="molecule type" value="Genomic_DNA"/>
</dbReference>
<dbReference type="KEGG" id="smo:SELMODRAFT_431160"/>